<dbReference type="EMBL" id="VOIH02000002">
    <property type="protein sequence ID" value="KAF3453874.1"/>
    <property type="molecule type" value="Genomic_DNA"/>
</dbReference>
<gene>
    <name evidence="1" type="ORF">FNV43_RR04315</name>
</gene>
<dbReference type="OrthoDB" id="1302742at2759"/>
<dbReference type="AlphaFoldDB" id="A0A8K0MPY1"/>
<organism evidence="1 2">
    <name type="scientific">Rhamnella rubrinervis</name>
    <dbReference type="NCBI Taxonomy" id="2594499"/>
    <lineage>
        <taxon>Eukaryota</taxon>
        <taxon>Viridiplantae</taxon>
        <taxon>Streptophyta</taxon>
        <taxon>Embryophyta</taxon>
        <taxon>Tracheophyta</taxon>
        <taxon>Spermatophyta</taxon>
        <taxon>Magnoliopsida</taxon>
        <taxon>eudicotyledons</taxon>
        <taxon>Gunneridae</taxon>
        <taxon>Pentapetalae</taxon>
        <taxon>rosids</taxon>
        <taxon>fabids</taxon>
        <taxon>Rosales</taxon>
        <taxon>Rhamnaceae</taxon>
        <taxon>rhamnoid group</taxon>
        <taxon>Rhamneae</taxon>
        <taxon>Rhamnella</taxon>
    </lineage>
</organism>
<dbReference type="Proteomes" id="UP000796880">
    <property type="component" value="Unassembled WGS sequence"/>
</dbReference>
<reference evidence="1" key="1">
    <citation type="submission" date="2020-03" db="EMBL/GenBank/DDBJ databases">
        <title>A high-quality chromosome-level genome assembly of a woody plant with both climbing and erect habits, Rhamnella rubrinervis.</title>
        <authorList>
            <person name="Lu Z."/>
            <person name="Yang Y."/>
            <person name="Zhu X."/>
            <person name="Sun Y."/>
        </authorList>
    </citation>
    <scope>NUCLEOTIDE SEQUENCE</scope>
    <source>
        <strain evidence="1">BYM</strain>
        <tissue evidence="1">Leaf</tissue>
    </source>
</reference>
<keyword evidence="2" id="KW-1185">Reference proteome</keyword>
<name>A0A8K0MPY1_9ROSA</name>
<sequence length="266" mass="30777">MVGPAVLQGCCKRVLLEMDWNNGRFKVLVKWYVALENGQLVLRFYKATVQITSGPIRRPVGPAILSYLPNGLSLPRWSITTHTCKIIGLTCRLVVNSLVSADKKVEDSQSQPIALPSLTFEGTWDASQSQLQHTLRFDMQIEEIHNELKMDVALYYIKKSMMNIPQMYNRRAIVIDYMFWFDYAANNEEEDEFSDAADWKREMKDSPFDMRALGTLPLGSKYWLEVNHVYVLINNSNRYWLAAKVVIRNQHIIMYDHDNVMTQDSS</sequence>
<proteinExistence type="predicted"/>
<evidence type="ECO:0000313" key="1">
    <source>
        <dbReference type="EMBL" id="KAF3453874.1"/>
    </source>
</evidence>
<comment type="caution">
    <text evidence="1">The sequence shown here is derived from an EMBL/GenBank/DDBJ whole genome shotgun (WGS) entry which is preliminary data.</text>
</comment>
<evidence type="ECO:0000313" key="2">
    <source>
        <dbReference type="Proteomes" id="UP000796880"/>
    </source>
</evidence>
<evidence type="ECO:0008006" key="3">
    <source>
        <dbReference type="Google" id="ProtNLM"/>
    </source>
</evidence>
<accession>A0A8K0MPY1</accession>
<protein>
    <recommendedName>
        <fullName evidence="3">Ubiquitin-like protease family profile domain-containing protein</fullName>
    </recommendedName>
</protein>